<dbReference type="PANTHER" id="PTHR43130">
    <property type="entry name" value="ARAC-FAMILY TRANSCRIPTIONAL REGULATOR"/>
    <property type="match status" value="1"/>
</dbReference>
<organism evidence="2 3">
    <name type="scientific">Nocardia iowensis</name>
    <dbReference type="NCBI Taxonomy" id="204891"/>
    <lineage>
        <taxon>Bacteria</taxon>
        <taxon>Bacillati</taxon>
        <taxon>Actinomycetota</taxon>
        <taxon>Actinomycetes</taxon>
        <taxon>Mycobacteriales</taxon>
        <taxon>Nocardiaceae</taxon>
        <taxon>Nocardia</taxon>
    </lineage>
</organism>
<proteinExistence type="predicted"/>
<dbReference type="InterPro" id="IPR052158">
    <property type="entry name" value="INH-QAR"/>
</dbReference>
<evidence type="ECO:0000259" key="1">
    <source>
        <dbReference type="Pfam" id="PF01965"/>
    </source>
</evidence>
<feature type="domain" description="DJ-1/PfpI" evidence="1">
    <location>
        <begin position="5"/>
        <end position="173"/>
    </location>
</feature>
<protein>
    <submittedName>
        <fullName evidence="2">DJ-1/PfpI family protein</fullName>
    </submittedName>
</protein>
<dbReference type="CDD" id="cd03139">
    <property type="entry name" value="GATase1_PfpI_2"/>
    <property type="match status" value="1"/>
</dbReference>
<dbReference type="Proteomes" id="UP000694257">
    <property type="component" value="Chromosome"/>
</dbReference>
<gene>
    <name evidence="2" type="ORF">KV110_31295</name>
</gene>
<dbReference type="EMBL" id="CP078145">
    <property type="protein sequence ID" value="QXN89907.1"/>
    <property type="molecule type" value="Genomic_DNA"/>
</dbReference>
<evidence type="ECO:0000313" key="3">
    <source>
        <dbReference type="Proteomes" id="UP000694257"/>
    </source>
</evidence>
<reference evidence="2 3" key="1">
    <citation type="submission" date="2021-07" db="EMBL/GenBank/DDBJ databases">
        <title>Whole Genome Sequence of Nocardia Iowensis.</title>
        <authorList>
            <person name="Lamm A."/>
            <person name="Collins-Fairclough A.M."/>
            <person name="Bunk B."/>
            <person name="Sproer C."/>
        </authorList>
    </citation>
    <scope>NUCLEOTIDE SEQUENCE [LARGE SCALE GENOMIC DNA]</scope>
    <source>
        <strain evidence="2 3">NRRL 5646</strain>
    </source>
</reference>
<keyword evidence="3" id="KW-1185">Reference proteome</keyword>
<accession>A0ABX8RLL9</accession>
<dbReference type="PANTHER" id="PTHR43130:SF3">
    <property type="entry name" value="HTH-TYPE TRANSCRIPTIONAL REGULATOR RV1931C"/>
    <property type="match status" value="1"/>
</dbReference>
<dbReference type="Pfam" id="PF01965">
    <property type="entry name" value="DJ-1_PfpI"/>
    <property type="match status" value="1"/>
</dbReference>
<evidence type="ECO:0000313" key="2">
    <source>
        <dbReference type="EMBL" id="QXN89907.1"/>
    </source>
</evidence>
<dbReference type="RefSeq" id="WP_218470775.1">
    <property type="nucleotide sequence ID" value="NZ_BAABJN010000006.1"/>
</dbReference>
<name>A0ABX8RLL9_NOCIO</name>
<sequence>MTRTIGLLLFPGVEELDAVGPWEMLALWTQYFPDDGYTAFTFSLDGGPIKCAKGLTIEAQYSFDTAPRRDVLIFPGGQGTRPMLADETMLAWVRAQRAATPLMTSVCTGSLVYAAAGLLAGRAATTHWMSLDRLAELDPTIDVRSEDRFVDDGDVITSSGVSAGIDMALHLIQRLASADRAREVRRLAQYDPRPPV</sequence>
<dbReference type="InterPro" id="IPR002818">
    <property type="entry name" value="DJ-1/PfpI"/>
</dbReference>